<comment type="similarity">
    <text evidence="2">Belongs to the histone deacetylase family.</text>
</comment>
<evidence type="ECO:0000256" key="3">
    <source>
        <dbReference type="ARBA" id="ARBA00020218"/>
    </source>
</evidence>
<dbReference type="AlphaFoldDB" id="A0A8H9L5X5"/>
<keyword evidence="8" id="KW-1185">Reference proteome</keyword>
<evidence type="ECO:0000256" key="4">
    <source>
        <dbReference type="ARBA" id="ARBA00022627"/>
    </source>
</evidence>
<dbReference type="GO" id="GO:0004407">
    <property type="term" value="F:histone deacetylase activity"/>
    <property type="evidence" value="ECO:0007669"/>
    <property type="project" value="TreeGrafter"/>
</dbReference>
<reference evidence="7" key="2">
    <citation type="submission" date="2020-09" db="EMBL/GenBank/DDBJ databases">
        <authorList>
            <person name="Sun Q."/>
            <person name="Ohkuma M."/>
        </authorList>
    </citation>
    <scope>NUCLEOTIDE SEQUENCE</scope>
    <source>
        <strain evidence="7">JCM 3051</strain>
    </source>
</reference>
<dbReference type="InterPro" id="IPR003085">
    <property type="entry name" value="AcuC"/>
</dbReference>
<dbReference type="EMBL" id="BMPT01000013">
    <property type="protein sequence ID" value="GGM33287.1"/>
    <property type="molecule type" value="Genomic_DNA"/>
</dbReference>
<dbReference type="InterPro" id="IPR023696">
    <property type="entry name" value="Ureohydrolase_dom_sf"/>
</dbReference>
<proteinExistence type="inferred from homology"/>
<dbReference type="UniPathway" id="UPA00040"/>
<evidence type="ECO:0000313" key="7">
    <source>
        <dbReference type="EMBL" id="GGM33287.1"/>
    </source>
</evidence>
<dbReference type="SUPFAM" id="SSF52768">
    <property type="entry name" value="Arginase/deacetylase"/>
    <property type="match status" value="1"/>
</dbReference>
<dbReference type="PRINTS" id="PR01272">
    <property type="entry name" value="ACUCPROTEIN"/>
</dbReference>
<dbReference type="Proteomes" id="UP000655589">
    <property type="component" value="Unassembled WGS sequence"/>
</dbReference>
<accession>A0A8H9L5X5</accession>
<protein>
    <recommendedName>
        <fullName evidence="3">Acetoin utilization protein AcuC</fullName>
    </recommendedName>
</protein>
<comment type="caution">
    <text evidence="7">The sequence shown here is derived from an EMBL/GenBank/DDBJ whole genome shotgun (WGS) entry which is preliminary data.</text>
</comment>
<comment type="pathway">
    <text evidence="1">Ketone degradation; acetoin degradation.</text>
</comment>
<dbReference type="PANTHER" id="PTHR10625:SF10">
    <property type="entry name" value="HISTONE DEACETYLASE HDAC1"/>
    <property type="match status" value="1"/>
</dbReference>
<dbReference type="PANTHER" id="PTHR10625">
    <property type="entry name" value="HISTONE DEACETYLASE HDAC1-RELATED"/>
    <property type="match status" value="1"/>
</dbReference>
<evidence type="ECO:0000259" key="6">
    <source>
        <dbReference type="Pfam" id="PF00850"/>
    </source>
</evidence>
<reference evidence="7" key="1">
    <citation type="journal article" date="2014" name="Int. J. Syst. Evol. Microbiol.">
        <title>Complete genome sequence of Corynebacterium casei LMG S-19264T (=DSM 44701T), isolated from a smear-ripened cheese.</title>
        <authorList>
            <consortium name="US DOE Joint Genome Institute (JGI-PGF)"/>
            <person name="Walter F."/>
            <person name="Albersmeier A."/>
            <person name="Kalinowski J."/>
            <person name="Ruckert C."/>
        </authorList>
    </citation>
    <scope>NUCLEOTIDE SEQUENCE</scope>
    <source>
        <strain evidence="7">JCM 3051</strain>
    </source>
</reference>
<dbReference type="InterPro" id="IPR037138">
    <property type="entry name" value="His_deacetylse_dom_sf"/>
</dbReference>
<gene>
    <name evidence="7" type="ORF">GCM10010102_31010</name>
</gene>
<dbReference type="Pfam" id="PF00850">
    <property type="entry name" value="Hist_deacetyl"/>
    <property type="match status" value="1"/>
</dbReference>
<dbReference type="RefSeq" id="WP_171104443.1">
    <property type="nucleotide sequence ID" value="NZ_BMPT01000013.1"/>
</dbReference>
<feature type="domain" description="Histone deacetylase" evidence="6">
    <location>
        <begin position="21"/>
        <end position="315"/>
    </location>
</feature>
<name>A0A8H9L5X5_9MICO</name>
<keyword evidence="4" id="KW-0006">Acetoin catabolism</keyword>
<dbReference type="InterPro" id="IPR023801">
    <property type="entry name" value="His_deacetylse_dom"/>
</dbReference>
<dbReference type="Gene3D" id="3.40.800.20">
    <property type="entry name" value="Histone deacetylase domain"/>
    <property type="match status" value="1"/>
</dbReference>
<organism evidence="7 8">
    <name type="scientific">Promicromonospora citrea</name>
    <dbReference type="NCBI Taxonomy" id="43677"/>
    <lineage>
        <taxon>Bacteria</taxon>
        <taxon>Bacillati</taxon>
        <taxon>Actinomycetota</taxon>
        <taxon>Actinomycetes</taxon>
        <taxon>Micrococcales</taxon>
        <taxon>Promicromonosporaceae</taxon>
        <taxon>Promicromonospora</taxon>
    </lineage>
</organism>
<evidence type="ECO:0000313" key="8">
    <source>
        <dbReference type="Proteomes" id="UP000655589"/>
    </source>
</evidence>
<dbReference type="GO" id="GO:0040029">
    <property type="term" value="P:epigenetic regulation of gene expression"/>
    <property type="evidence" value="ECO:0007669"/>
    <property type="project" value="TreeGrafter"/>
</dbReference>
<dbReference type="GO" id="GO:0045150">
    <property type="term" value="P:acetoin catabolic process"/>
    <property type="evidence" value="ECO:0007669"/>
    <property type="project" value="UniProtKB-UniPathway"/>
</dbReference>
<sequence length="389" mass="41219">MHLARLVWSPQLLEYDFGPGHPMSPARLDLTMRLVQELGLLDHLDVVDAAPASDAVIQTVHDADYVAAVRRAGTTLEPDLARGLGTDDDPLFPRMHEAAARQLGGSVALADAVWSGEVTHGVNVAGGMHHAMPGAASGFCVYNDAAAAIRRLLDRGAERVAYLDFDAHHGDGVEAIFWDDPRVLTVSVHEDGRTLFPGTGASSDVGPPGPAEGTAVNLPVPARTSGAAWLRAIDAVVPVLVREHRPQAIVSQHGCDAHGRDPLSNLSVSVDAQTTAQQWAHALAHEHADGRWLALGGGGYAVSDVVPLAWAALVAEAAHVPLERGAELPAAWRAAVEALDLDAARTLGRADVPFRSWSEGYDPADAVDRTVQATRRAVFPLWGLDPMLD</sequence>
<dbReference type="CDD" id="cd09994">
    <property type="entry name" value="HDAC_AcuC_like"/>
    <property type="match status" value="1"/>
</dbReference>
<evidence type="ECO:0000256" key="1">
    <source>
        <dbReference type="ARBA" id="ARBA00005101"/>
    </source>
</evidence>
<feature type="region of interest" description="Disordered" evidence="5">
    <location>
        <begin position="197"/>
        <end position="217"/>
    </location>
</feature>
<dbReference type="InterPro" id="IPR000286">
    <property type="entry name" value="HDACs"/>
</dbReference>
<evidence type="ECO:0000256" key="2">
    <source>
        <dbReference type="ARBA" id="ARBA00005947"/>
    </source>
</evidence>
<evidence type="ECO:0000256" key="5">
    <source>
        <dbReference type="SAM" id="MobiDB-lite"/>
    </source>
</evidence>
<dbReference type="PRINTS" id="PR01270">
    <property type="entry name" value="HDASUPER"/>
</dbReference>